<sequence length="579" mass="65557">MSLIVSEPTVKKPVVETSETKASEAKPKAVRKNNGAPIIEDWVSDSEEENTSPNEGLDVLFALSCEESIIHKLRIPTETNLCFEKLALGFMRPFGFPVTILNTIDHLGKFNGKADEGFFVGYSINSKAFRVFNSRTRIVKENQHVQFSENTPNIVGSGTNWLFDIDALTKSMNYKPVVAGNQSNGNAGTKASDDAGKARMETVNKYPRKDSESIDQEKDDNVNNTNNVNVASTNEGNDVGGKTSIELRDEPNMPALEDYSVFDPANDDQENGAEADMNNLDTTIQVSPIPTIRIHKDHPVKQIIGDLNSAPQTRRMTKNLEEHEEPKKVNHALKDPSCIEAMQEELLQFKLQEVWTLVELPNGKRAIGTKWVFKNKKDERGIMIKNKARLVAQGYTQEEGIDYDKVFAPVARIEAIRLFLAYASFKDFVVYQKDVKSVFLYGIIEEEFYVCQPPGFEDLDFPDRVYKVEKALYGLHQDPRAWYETLSTYLLDNRFQRGKIDKTLFIRRDKGDILLVQMNSMGELTFFLGMQVKQKNDGIFISQDKYVAEILKKFRFTEVKTASTPVETQKPLLKDEDGE</sequence>
<feature type="region of interest" description="Disordered" evidence="1">
    <location>
        <begin position="1"/>
        <end position="29"/>
    </location>
</feature>
<dbReference type="EMBL" id="BQNB010015322">
    <property type="protein sequence ID" value="GJT38682.1"/>
    <property type="molecule type" value="Genomic_DNA"/>
</dbReference>
<evidence type="ECO:0000313" key="4">
    <source>
        <dbReference type="EMBL" id="GJT38682.1"/>
    </source>
</evidence>
<feature type="compositionally biased region" description="Basic and acidic residues" evidence="1">
    <location>
        <begin position="9"/>
        <end position="27"/>
    </location>
</feature>
<proteinExistence type="predicted"/>
<comment type="caution">
    <text evidence="4">The sequence shown here is derived from an EMBL/GenBank/DDBJ whole genome shotgun (WGS) entry which is preliminary data.</text>
</comment>
<protein>
    <submittedName>
        <fullName evidence="4">Ribonuclease H-like domain-containing protein</fullName>
    </submittedName>
</protein>
<reference evidence="4" key="1">
    <citation type="journal article" date="2022" name="Int. J. Mol. Sci.">
        <title>Draft Genome of Tanacetum Coccineum: Genomic Comparison of Closely Related Tanacetum-Family Plants.</title>
        <authorList>
            <person name="Yamashiro T."/>
            <person name="Shiraishi A."/>
            <person name="Nakayama K."/>
            <person name="Satake H."/>
        </authorList>
    </citation>
    <scope>NUCLEOTIDE SEQUENCE</scope>
</reference>
<dbReference type="Pfam" id="PF25597">
    <property type="entry name" value="SH3_retrovirus"/>
    <property type="match status" value="1"/>
</dbReference>
<reference evidence="4" key="2">
    <citation type="submission" date="2022-01" db="EMBL/GenBank/DDBJ databases">
        <authorList>
            <person name="Yamashiro T."/>
            <person name="Shiraishi A."/>
            <person name="Satake H."/>
            <person name="Nakayama K."/>
        </authorList>
    </citation>
    <scope>NUCLEOTIDE SEQUENCE</scope>
</reference>
<dbReference type="InterPro" id="IPR013103">
    <property type="entry name" value="RVT_2"/>
</dbReference>
<gene>
    <name evidence="4" type="ORF">Tco_0938547</name>
</gene>
<dbReference type="Pfam" id="PF07727">
    <property type="entry name" value="RVT_2"/>
    <property type="match status" value="1"/>
</dbReference>
<dbReference type="Proteomes" id="UP001151760">
    <property type="component" value="Unassembled WGS sequence"/>
</dbReference>
<evidence type="ECO:0000259" key="3">
    <source>
        <dbReference type="Pfam" id="PF25597"/>
    </source>
</evidence>
<keyword evidence="5" id="KW-1185">Reference proteome</keyword>
<feature type="region of interest" description="Disordered" evidence="1">
    <location>
        <begin position="204"/>
        <end position="253"/>
    </location>
</feature>
<name>A0ABQ5DI51_9ASTR</name>
<dbReference type="InterPro" id="IPR057670">
    <property type="entry name" value="SH3_retrovirus"/>
</dbReference>
<feature type="domain" description="Retroviral polymerase SH3-like" evidence="3">
    <location>
        <begin position="105"/>
        <end position="151"/>
    </location>
</feature>
<feature type="domain" description="Reverse transcriptase Ty1/copia-type" evidence="2">
    <location>
        <begin position="353"/>
        <end position="516"/>
    </location>
</feature>
<feature type="compositionally biased region" description="Basic and acidic residues" evidence="1">
    <location>
        <begin position="204"/>
        <end position="221"/>
    </location>
</feature>
<evidence type="ECO:0000259" key="2">
    <source>
        <dbReference type="Pfam" id="PF07727"/>
    </source>
</evidence>
<evidence type="ECO:0000313" key="5">
    <source>
        <dbReference type="Proteomes" id="UP001151760"/>
    </source>
</evidence>
<organism evidence="4 5">
    <name type="scientific">Tanacetum coccineum</name>
    <dbReference type="NCBI Taxonomy" id="301880"/>
    <lineage>
        <taxon>Eukaryota</taxon>
        <taxon>Viridiplantae</taxon>
        <taxon>Streptophyta</taxon>
        <taxon>Embryophyta</taxon>
        <taxon>Tracheophyta</taxon>
        <taxon>Spermatophyta</taxon>
        <taxon>Magnoliopsida</taxon>
        <taxon>eudicotyledons</taxon>
        <taxon>Gunneridae</taxon>
        <taxon>Pentapetalae</taxon>
        <taxon>asterids</taxon>
        <taxon>campanulids</taxon>
        <taxon>Asterales</taxon>
        <taxon>Asteraceae</taxon>
        <taxon>Asteroideae</taxon>
        <taxon>Anthemideae</taxon>
        <taxon>Anthemidinae</taxon>
        <taxon>Tanacetum</taxon>
    </lineage>
</organism>
<accession>A0ABQ5DI51</accession>
<evidence type="ECO:0000256" key="1">
    <source>
        <dbReference type="SAM" id="MobiDB-lite"/>
    </source>
</evidence>